<evidence type="ECO:0000313" key="3">
    <source>
        <dbReference type="Proteomes" id="UP001500620"/>
    </source>
</evidence>
<proteinExistence type="predicted"/>
<sequence>MIALDADVFIDADLVRHVLDQQHPDLAGELTLVASGWDNAIYRLGDDLAVRLPRRRIAADLVRNEQRWLPLLASTLPVAVPAPVRAGVPSDGFPWPWSVTPWLTGTVVAGVPVAARRGLAEPLAAFLNALHVPAPSDAPANPVRGVPLSTRSAAMAERFATGRVPLHLRPLWDELVAVPGWSGPPLWVHGDPHPGNLLAGPDGGLAAVLDFGDLTAGDPATDLAAAWLVFDAPARAAFRAALGPRVDADTWQRARGWALNIGAALAADATGTPEMTAIAVHTLDAVRESALP</sequence>
<evidence type="ECO:0000259" key="1">
    <source>
        <dbReference type="Pfam" id="PF01636"/>
    </source>
</evidence>
<dbReference type="Gene3D" id="3.90.1200.10">
    <property type="match status" value="1"/>
</dbReference>
<organism evidence="2 3">
    <name type="scientific">Dactylosporangium darangshiense</name>
    <dbReference type="NCBI Taxonomy" id="579108"/>
    <lineage>
        <taxon>Bacteria</taxon>
        <taxon>Bacillati</taxon>
        <taxon>Actinomycetota</taxon>
        <taxon>Actinomycetes</taxon>
        <taxon>Micromonosporales</taxon>
        <taxon>Micromonosporaceae</taxon>
        <taxon>Dactylosporangium</taxon>
    </lineage>
</organism>
<dbReference type="EMBL" id="BAABAT010000049">
    <property type="protein sequence ID" value="GAA4261975.1"/>
    <property type="molecule type" value="Genomic_DNA"/>
</dbReference>
<keyword evidence="3" id="KW-1185">Reference proteome</keyword>
<dbReference type="PANTHER" id="PTHR21310:SF42">
    <property type="entry name" value="BIFUNCTIONAL AAC_APH"/>
    <property type="match status" value="1"/>
</dbReference>
<feature type="domain" description="Aminoglycoside phosphotransferase" evidence="1">
    <location>
        <begin position="30"/>
        <end position="257"/>
    </location>
</feature>
<reference evidence="3" key="1">
    <citation type="journal article" date="2019" name="Int. J. Syst. Evol. Microbiol.">
        <title>The Global Catalogue of Microorganisms (GCM) 10K type strain sequencing project: providing services to taxonomists for standard genome sequencing and annotation.</title>
        <authorList>
            <consortium name="The Broad Institute Genomics Platform"/>
            <consortium name="The Broad Institute Genome Sequencing Center for Infectious Disease"/>
            <person name="Wu L."/>
            <person name="Ma J."/>
        </authorList>
    </citation>
    <scope>NUCLEOTIDE SEQUENCE [LARGE SCALE GENOMIC DNA]</scope>
    <source>
        <strain evidence="3">JCM 17441</strain>
    </source>
</reference>
<dbReference type="InterPro" id="IPR011009">
    <property type="entry name" value="Kinase-like_dom_sf"/>
</dbReference>
<dbReference type="SUPFAM" id="SSF56112">
    <property type="entry name" value="Protein kinase-like (PK-like)"/>
    <property type="match status" value="1"/>
</dbReference>
<name>A0ABP8DQT6_9ACTN</name>
<dbReference type="InterPro" id="IPR002575">
    <property type="entry name" value="Aminoglycoside_PTrfase"/>
</dbReference>
<evidence type="ECO:0000313" key="2">
    <source>
        <dbReference type="EMBL" id="GAA4261975.1"/>
    </source>
</evidence>
<dbReference type="PANTHER" id="PTHR21310">
    <property type="entry name" value="AMINOGLYCOSIDE PHOSPHOTRANSFERASE-RELATED-RELATED"/>
    <property type="match status" value="1"/>
</dbReference>
<dbReference type="CDD" id="cd05155">
    <property type="entry name" value="APH_ChoK_like_1"/>
    <property type="match status" value="1"/>
</dbReference>
<dbReference type="Gene3D" id="3.30.200.20">
    <property type="entry name" value="Phosphorylase Kinase, domain 1"/>
    <property type="match status" value="1"/>
</dbReference>
<accession>A0ABP8DQT6</accession>
<protein>
    <recommendedName>
        <fullName evidence="1">Aminoglycoside phosphotransferase domain-containing protein</fullName>
    </recommendedName>
</protein>
<dbReference type="Proteomes" id="UP001500620">
    <property type="component" value="Unassembled WGS sequence"/>
</dbReference>
<dbReference type="Pfam" id="PF01636">
    <property type="entry name" value="APH"/>
    <property type="match status" value="1"/>
</dbReference>
<gene>
    <name evidence="2" type="ORF">GCM10022255_096850</name>
</gene>
<dbReference type="InterPro" id="IPR051678">
    <property type="entry name" value="AGP_Transferase"/>
</dbReference>
<comment type="caution">
    <text evidence="2">The sequence shown here is derived from an EMBL/GenBank/DDBJ whole genome shotgun (WGS) entry which is preliminary data.</text>
</comment>